<gene>
    <name evidence="1" type="ORF">MES4922_410037</name>
</gene>
<sequence length="98" mass="11202">MTAHIEHRIHKILRNTVVLHIHEPSIRQCPTYLLRHLVLIAAIEKGRDVNHWDFVKAFAFRAQLIIQFGNDTVRHEYPFCLAMGVGATLAHFLVGPAV</sequence>
<comment type="caution">
    <text evidence="1">The sequence shown here is derived from an EMBL/GenBank/DDBJ whole genome shotgun (WGS) entry which is preliminary data.</text>
</comment>
<accession>A0ABN8K6N1</accession>
<keyword evidence="2" id="KW-1185">Reference proteome</keyword>
<organism evidence="1 2">
    <name type="scientific">Mesorhizobium ventifaucium</name>
    <dbReference type="NCBI Taxonomy" id="666020"/>
    <lineage>
        <taxon>Bacteria</taxon>
        <taxon>Pseudomonadati</taxon>
        <taxon>Pseudomonadota</taxon>
        <taxon>Alphaproteobacteria</taxon>
        <taxon>Hyphomicrobiales</taxon>
        <taxon>Phyllobacteriaceae</taxon>
        <taxon>Mesorhizobium</taxon>
    </lineage>
</organism>
<proteinExistence type="predicted"/>
<reference evidence="1" key="1">
    <citation type="submission" date="2022-03" db="EMBL/GenBank/DDBJ databases">
        <authorList>
            <person name="Brunel B."/>
        </authorList>
    </citation>
    <scope>NUCLEOTIDE SEQUENCE</scope>
    <source>
        <strain evidence="1">STM4922sample</strain>
    </source>
</reference>
<evidence type="ECO:0000313" key="2">
    <source>
        <dbReference type="Proteomes" id="UP001152604"/>
    </source>
</evidence>
<protein>
    <submittedName>
        <fullName evidence="1">Uncharacterized protein</fullName>
    </submittedName>
</protein>
<evidence type="ECO:0000313" key="1">
    <source>
        <dbReference type="EMBL" id="CAH2405933.1"/>
    </source>
</evidence>
<name>A0ABN8K6N1_9HYPH</name>
<dbReference type="Proteomes" id="UP001152604">
    <property type="component" value="Unassembled WGS sequence"/>
</dbReference>
<dbReference type="EMBL" id="CAKXZS010000036">
    <property type="protein sequence ID" value="CAH2405933.1"/>
    <property type="molecule type" value="Genomic_DNA"/>
</dbReference>